<protein>
    <recommendedName>
        <fullName evidence="8">BI1-like protein</fullName>
    </recommendedName>
</protein>
<evidence type="ECO:0000256" key="3">
    <source>
        <dbReference type="ARBA" id="ARBA00022989"/>
    </source>
</evidence>
<gene>
    <name evidence="6" type="ORF">C4D60_Mb01t29910</name>
</gene>
<dbReference type="EMBL" id="PYDT01000004">
    <property type="protein sequence ID" value="THU64767.1"/>
    <property type="molecule type" value="Genomic_DNA"/>
</dbReference>
<sequence>MKTPTLATFPPPSLRVRHQSYMDDRPTAPLPLLPSSLSRLLLLLLLLLPFHLRHRSPVPTSPSQSPTRMWARPPYAKGGGGVEAGIRALYPVMLEPPELRWSFIRKIYSILSAQMLITVAVAAAVVSIHPVSHFFVSSSAGLGLFVFLIILPFFVICPLYYYYQHYPLNYLLLGIFTVSLGFAVGLTCAFTSGKVILESAILTALVVVSLTIYTFWAAARGYDFTFLGPFLFSSIMILFVFVLIQVLFPVGRISAMIYGGLAAIVFCGFIVYDTDNLIKRYSYDDYIWAAVALYLDIINLFLSLLTLFRAADR</sequence>
<dbReference type="PANTHER" id="PTHR23291">
    <property type="entry name" value="BAX INHIBITOR-RELATED"/>
    <property type="match status" value="1"/>
</dbReference>
<keyword evidence="4 5" id="KW-0472">Membrane</keyword>
<dbReference type="STRING" id="52838.A0A4S8JRS2"/>
<evidence type="ECO:0000256" key="4">
    <source>
        <dbReference type="ARBA" id="ARBA00023136"/>
    </source>
</evidence>
<dbReference type="Pfam" id="PF01027">
    <property type="entry name" value="Bax1-I"/>
    <property type="match status" value="1"/>
</dbReference>
<evidence type="ECO:0000256" key="2">
    <source>
        <dbReference type="ARBA" id="ARBA00022692"/>
    </source>
</evidence>
<proteinExistence type="inferred from homology"/>
<feature type="transmembrane region" description="Helical" evidence="5">
    <location>
        <begin position="168"/>
        <end position="188"/>
    </location>
</feature>
<comment type="caution">
    <text evidence="6">The sequence shown here is derived from an EMBL/GenBank/DDBJ whole genome shotgun (WGS) entry which is preliminary data.</text>
</comment>
<feature type="transmembrane region" description="Helical" evidence="5">
    <location>
        <begin position="286"/>
        <end position="308"/>
    </location>
</feature>
<comment type="similarity">
    <text evidence="5">Belongs to the BI1 family.</text>
</comment>
<evidence type="ECO:0008006" key="8">
    <source>
        <dbReference type="Google" id="ProtNLM"/>
    </source>
</evidence>
<dbReference type="AlphaFoldDB" id="A0A4S8JRS2"/>
<dbReference type="PANTHER" id="PTHR23291:SF31">
    <property type="entry name" value="PROTEIN LIFEGUARD 4"/>
    <property type="match status" value="1"/>
</dbReference>
<feature type="transmembrane region" description="Helical" evidence="5">
    <location>
        <begin position="224"/>
        <end position="248"/>
    </location>
</feature>
<keyword evidence="7" id="KW-1185">Reference proteome</keyword>
<evidence type="ECO:0000313" key="7">
    <source>
        <dbReference type="Proteomes" id="UP000317650"/>
    </source>
</evidence>
<organism evidence="6 7">
    <name type="scientific">Musa balbisiana</name>
    <name type="common">Banana</name>
    <dbReference type="NCBI Taxonomy" id="52838"/>
    <lineage>
        <taxon>Eukaryota</taxon>
        <taxon>Viridiplantae</taxon>
        <taxon>Streptophyta</taxon>
        <taxon>Embryophyta</taxon>
        <taxon>Tracheophyta</taxon>
        <taxon>Spermatophyta</taxon>
        <taxon>Magnoliopsida</taxon>
        <taxon>Liliopsida</taxon>
        <taxon>Zingiberales</taxon>
        <taxon>Musaceae</taxon>
        <taxon>Musa</taxon>
    </lineage>
</organism>
<keyword evidence="3 5" id="KW-1133">Transmembrane helix</keyword>
<feature type="transmembrane region" description="Helical" evidence="5">
    <location>
        <begin position="107"/>
        <end position="128"/>
    </location>
</feature>
<feature type="transmembrane region" description="Helical" evidence="5">
    <location>
        <begin position="140"/>
        <end position="162"/>
    </location>
</feature>
<keyword evidence="2 5" id="KW-0812">Transmembrane</keyword>
<reference evidence="6 7" key="1">
    <citation type="journal article" date="2019" name="Nat. Plants">
        <title>Genome sequencing of Musa balbisiana reveals subgenome evolution and function divergence in polyploid bananas.</title>
        <authorList>
            <person name="Yao X."/>
        </authorList>
    </citation>
    <scope>NUCLEOTIDE SEQUENCE [LARGE SCALE GENOMIC DNA]</scope>
    <source>
        <strain evidence="7">cv. DH-PKW</strain>
        <tissue evidence="6">Leaves</tissue>
    </source>
</reference>
<dbReference type="GO" id="GO:0016020">
    <property type="term" value="C:membrane"/>
    <property type="evidence" value="ECO:0007669"/>
    <property type="project" value="UniProtKB-SubCell"/>
</dbReference>
<dbReference type="Proteomes" id="UP000317650">
    <property type="component" value="Chromosome 1"/>
</dbReference>
<feature type="transmembrane region" description="Helical" evidence="5">
    <location>
        <begin position="255"/>
        <end position="274"/>
    </location>
</feature>
<comment type="subcellular location">
    <subcellularLocation>
        <location evidence="1">Membrane</location>
        <topology evidence="1">Multi-pass membrane protein</topology>
    </subcellularLocation>
</comment>
<evidence type="ECO:0000256" key="5">
    <source>
        <dbReference type="RuleBase" id="RU004379"/>
    </source>
</evidence>
<accession>A0A4S8JRS2</accession>
<evidence type="ECO:0000313" key="6">
    <source>
        <dbReference type="EMBL" id="THU64767.1"/>
    </source>
</evidence>
<name>A0A4S8JRS2_MUSBA</name>
<feature type="transmembrane region" description="Helical" evidence="5">
    <location>
        <begin position="195"/>
        <end position="218"/>
    </location>
</feature>
<dbReference type="InterPro" id="IPR006214">
    <property type="entry name" value="Bax_inhibitor_1-related"/>
</dbReference>
<evidence type="ECO:0000256" key="1">
    <source>
        <dbReference type="ARBA" id="ARBA00004141"/>
    </source>
</evidence>